<evidence type="ECO:0000313" key="4">
    <source>
        <dbReference type="EMBL" id="AIB09859.1"/>
    </source>
</evidence>
<dbReference type="Proteomes" id="UP000243670">
    <property type="component" value="Nucleomorph 2"/>
</dbReference>
<sequence>MKKINIIEKKFINKIIKIFTKRFKLILKNNEKFHYKIIFWKIHRLHWEKNRFISDLRYKQKIISNNSMLNLYCNNHIDKELFKLWKKKGYEIICSVIALGNTRSSSSKNTSNCRIPLLLRINKIKVEPDPVIGCISCVSGDSMNGKPLWWNSELASF</sequence>
<dbReference type="GO" id="GO:0000398">
    <property type="term" value="P:mRNA splicing, via spliceosome"/>
    <property type="evidence" value="ECO:0007669"/>
    <property type="project" value="TreeGrafter"/>
</dbReference>
<geneLocation type="nucleomorph" evidence="4"/>
<dbReference type="PRINTS" id="PR00322">
    <property type="entry name" value="G10"/>
</dbReference>
<protein>
    <submittedName>
        <fullName evidence="4">Nuclear transcription regulator</fullName>
    </submittedName>
</protein>
<name>A0A060DH72_9EUKA</name>
<evidence type="ECO:0000256" key="3">
    <source>
        <dbReference type="ARBA" id="ARBA00023242"/>
    </source>
</evidence>
<dbReference type="PANTHER" id="PTHR19411">
    <property type="entry name" value="PROTEIN BUD31-RELATED"/>
    <property type="match status" value="1"/>
</dbReference>
<keyword evidence="3" id="KW-0539">Nucleus</keyword>
<evidence type="ECO:0000256" key="2">
    <source>
        <dbReference type="ARBA" id="ARBA00005287"/>
    </source>
</evidence>
<comment type="subcellular location">
    <subcellularLocation>
        <location evidence="1">Nucleus</location>
    </subcellularLocation>
</comment>
<dbReference type="InterPro" id="IPR001748">
    <property type="entry name" value="BUD31"/>
</dbReference>
<evidence type="ECO:0000313" key="5">
    <source>
        <dbReference type="Proteomes" id="UP000243670"/>
    </source>
</evidence>
<proteinExistence type="inferred from homology"/>
<comment type="similarity">
    <text evidence="2">Belongs to the BUD31 (G10) family.</text>
</comment>
<evidence type="ECO:0000256" key="1">
    <source>
        <dbReference type="ARBA" id="ARBA00004123"/>
    </source>
</evidence>
<keyword evidence="4" id="KW-0542">Nucleomorph</keyword>
<dbReference type="AlphaFoldDB" id="A0A060DH72"/>
<dbReference type="Pfam" id="PF01125">
    <property type="entry name" value="BUD31"/>
    <property type="match status" value="1"/>
</dbReference>
<dbReference type="PANTHER" id="PTHR19411:SF0">
    <property type="entry name" value="PROTEIN BUD31 HOMOLOG"/>
    <property type="match status" value="1"/>
</dbReference>
<dbReference type="GO" id="GO:0005681">
    <property type="term" value="C:spliceosomal complex"/>
    <property type="evidence" value="ECO:0007669"/>
    <property type="project" value="TreeGrafter"/>
</dbReference>
<reference evidence="4 5" key="1">
    <citation type="journal article" date="2014" name="BMC Genomics">
        <title>Nucleomorph and plastid genome sequences of the chlorarachniophyte Lotharella oceanica: convergent reductive evolution and frequent recombination in nucleomorph-bearing algae.</title>
        <authorList>
            <person name="Tanifuji G."/>
            <person name="Onodera N.T."/>
            <person name="Brown M.W."/>
            <person name="Curtis B.A."/>
            <person name="Roger A.J."/>
            <person name="Ka-Shu Wong G."/>
            <person name="Melkonian M."/>
            <person name="Archibald J.M."/>
        </authorList>
    </citation>
    <scope>NUCLEOTIDE SEQUENCE [LARGE SCALE GENOMIC DNA]</scope>
    <source>
        <strain evidence="4 5">CCMP622</strain>
    </source>
</reference>
<organism evidence="4 5">
    <name type="scientific">Lotharella oceanica</name>
    <dbReference type="NCBI Taxonomy" id="641309"/>
    <lineage>
        <taxon>Eukaryota</taxon>
        <taxon>Sar</taxon>
        <taxon>Rhizaria</taxon>
        <taxon>Cercozoa</taxon>
        <taxon>Chlorarachniophyceae</taxon>
        <taxon>Lotharella</taxon>
    </lineage>
</organism>
<gene>
    <name evidence="4" type="primary">G10</name>
    <name evidence="4" type="ORF">M951_chr2166</name>
</gene>
<dbReference type="EMBL" id="CP006628">
    <property type="protein sequence ID" value="AIB09859.1"/>
    <property type="molecule type" value="Genomic_DNA"/>
</dbReference>
<accession>A0A060DH72</accession>